<evidence type="ECO:0000313" key="2">
    <source>
        <dbReference type="EMBL" id="KIM63904.1"/>
    </source>
</evidence>
<name>A0A0C3E631_9AGAM</name>
<feature type="compositionally biased region" description="Low complexity" evidence="1">
    <location>
        <begin position="81"/>
        <end position="98"/>
    </location>
</feature>
<reference evidence="3" key="2">
    <citation type="submission" date="2015-01" db="EMBL/GenBank/DDBJ databases">
        <title>Evolutionary Origins and Diversification of the Mycorrhizal Mutualists.</title>
        <authorList>
            <consortium name="DOE Joint Genome Institute"/>
            <consortium name="Mycorrhizal Genomics Consortium"/>
            <person name="Kohler A."/>
            <person name="Kuo A."/>
            <person name="Nagy L.G."/>
            <person name="Floudas D."/>
            <person name="Copeland A."/>
            <person name="Barry K.W."/>
            <person name="Cichocki N."/>
            <person name="Veneault-Fourrey C."/>
            <person name="LaButti K."/>
            <person name="Lindquist E.A."/>
            <person name="Lipzen A."/>
            <person name="Lundell T."/>
            <person name="Morin E."/>
            <person name="Murat C."/>
            <person name="Riley R."/>
            <person name="Ohm R."/>
            <person name="Sun H."/>
            <person name="Tunlid A."/>
            <person name="Henrissat B."/>
            <person name="Grigoriev I.V."/>
            <person name="Hibbett D.S."/>
            <person name="Martin F."/>
        </authorList>
    </citation>
    <scope>NUCLEOTIDE SEQUENCE [LARGE SCALE GENOMIC DNA]</scope>
    <source>
        <strain evidence="3">Foug A</strain>
    </source>
</reference>
<reference evidence="2 3" key="1">
    <citation type="submission" date="2014-04" db="EMBL/GenBank/DDBJ databases">
        <authorList>
            <consortium name="DOE Joint Genome Institute"/>
            <person name="Kuo A."/>
            <person name="Kohler A."/>
            <person name="Nagy L.G."/>
            <person name="Floudas D."/>
            <person name="Copeland A."/>
            <person name="Barry K.W."/>
            <person name="Cichocki N."/>
            <person name="Veneault-Fourrey C."/>
            <person name="LaButti K."/>
            <person name="Lindquist E.A."/>
            <person name="Lipzen A."/>
            <person name="Lundell T."/>
            <person name="Morin E."/>
            <person name="Murat C."/>
            <person name="Sun H."/>
            <person name="Tunlid A."/>
            <person name="Henrissat B."/>
            <person name="Grigoriev I.V."/>
            <person name="Hibbett D.S."/>
            <person name="Martin F."/>
            <person name="Nordberg H.P."/>
            <person name="Cantor M.N."/>
            <person name="Hua S.X."/>
        </authorList>
    </citation>
    <scope>NUCLEOTIDE SEQUENCE [LARGE SCALE GENOMIC DNA]</scope>
    <source>
        <strain evidence="2 3">Foug A</strain>
    </source>
</reference>
<evidence type="ECO:0000256" key="1">
    <source>
        <dbReference type="SAM" id="MobiDB-lite"/>
    </source>
</evidence>
<feature type="region of interest" description="Disordered" evidence="1">
    <location>
        <begin position="78"/>
        <end position="98"/>
    </location>
</feature>
<organism evidence="2 3">
    <name type="scientific">Scleroderma citrinum Foug A</name>
    <dbReference type="NCBI Taxonomy" id="1036808"/>
    <lineage>
        <taxon>Eukaryota</taxon>
        <taxon>Fungi</taxon>
        <taxon>Dikarya</taxon>
        <taxon>Basidiomycota</taxon>
        <taxon>Agaricomycotina</taxon>
        <taxon>Agaricomycetes</taxon>
        <taxon>Agaricomycetidae</taxon>
        <taxon>Boletales</taxon>
        <taxon>Sclerodermatineae</taxon>
        <taxon>Sclerodermataceae</taxon>
        <taxon>Scleroderma</taxon>
    </lineage>
</organism>
<sequence length="238" mass="26530">MDLMDAARYVAMDAQRFDPMRRIKKCHFVQNTRKGMMGQVLRKSLHLGTQRDDAVGGIWEDHELVFVPIAAHSPTETFTYTDSESGASNSSSSSASSYTTASLSSSISERTINTSQPCSHQAEVYDRDDLVITRTIIRPAPEFPITSLFTRSSSPTPSRPTSPFLRPFSPILNALNCISASAFAQELDEGKAKEPEQSARKPVLQVIVTQTREQYEHDMAFKEAVQEIYPESSGRPRH</sequence>
<dbReference type="HOGENOM" id="CLU_1166435_0_0_1"/>
<dbReference type="OrthoDB" id="2679829at2759"/>
<keyword evidence="3" id="KW-1185">Reference proteome</keyword>
<accession>A0A0C3E631</accession>
<gene>
    <name evidence="2" type="ORF">SCLCIDRAFT_673024</name>
</gene>
<dbReference type="Proteomes" id="UP000053989">
    <property type="component" value="Unassembled WGS sequence"/>
</dbReference>
<dbReference type="InParanoid" id="A0A0C3E631"/>
<evidence type="ECO:0000313" key="3">
    <source>
        <dbReference type="Proteomes" id="UP000053989"/>
    </source>
</evidence>
<dbReference type="EMBL" id="KN822031">
    <property type="protein sequence ID" value="KIM63904.1"/>
    <property type="molecule type" value="Genomic_DNA"/>
</dbReference>
<proteinExistence type="predicted"/>
<protein>
    <submittedName>
        <fullName evidence="2">Uncharacterized protein</fullName>
    </submittedName>
</protein>
<dbReference type="AlphaFoldDB" id="A0A0C3E631"/>